<dbReference type="RefSeq" id="WP_255968649.1">
    <property type="nucleotide sequence ID" value="NZ_JANFQF010000009.1"/>
</dbReference>
<comment type="caution">
    <text evidence="1">The sequence shown here is derived from an EMBL/GenBank/DDBJ whole genome shotgun (WGS) entry which is preliminary data.</text>
</comment>
<evidence type="ECO:0000313" key="1">
    <source>
        <dbReference type="EMBL" id="MCQ4119972.1"/>
    </source>
</evidence>
<sequence>MVEAVNAAALIAEARVAMPPDPSEVSGRVADFVNGLVIEWRGPAETVL</sequence>
<dbReference type="Proteomes" id="UP001524501">
    <property type="component" value="Unassembled WGS sequence"/>
</dbReference>
<organism evidence="1 2">
    <name type="scientific">Rhodococcus tibetensis</name>
    <dbReference type="NCBI Taxonomy" id="2965064"/>
    <lineage>
        <taxon>Bacteria</taxon>
        <taxon>Bacillati</taxon>
        <taxon>Actinomycetota</taxon>
        <taxon>Actinomycetes</taxon>
        <taxon>Mycobacteriales</taxon>
        <taxon>Nocardiaceae</taxon>
        <taxon>Rhodococcus</taxon>
    </lineage>
</organism>
<keyword evidence="2" id="KW-1185">Reference proteome</keyword>
<name>A0ABT1QCP6_9NOCA</name>
<proteinExistence type="predicted"/>
<accession>A0ABT1QCP6</accession>
<dbReference type="EMBL" id="JANFQF010000009">
    <property type="protein sequence ID" value="MCQ4119972.1"/>
    <property type="molecule type" value="Genomic_DNA"/>
</dbReference>
<reference evidence="1 2" key="1">
    <citation type="submission" date="2022-07" db="EMBL/GenBank/DDBJ databases">
        <title>Degradation activity of malathion, p-nitrophenol and potential low-temperature adaptation strategy of Rhodococcus sp. FXJ9.536.</title>
        <authorList>
            <person name="Huang J."/>
            <person name="Huang Y."/>
        </authorList>
    </citation>
    <scope>NUCLEOTIDE SEQUENCE [LARGE SCALE GENOMIC DNA]</scope>
    <source>
        <strain evidence="1 2">FXJ9.536</strain>
    </source>
</reference>
<protein>
    <submittedName>
        <fullName evidence="1">Uncharacterized protein</fullName>
    </submittedName>
</protein>
<gene>
    <name evidence="1" type="ORF">NOF53_12450</name>
</gene>
<evidence type="ECO:0000313" key="2">
    <source>
        <dbReference type="Proteomes" id="UP001524501"/>
    </source>
</evidence>